<evidence type="ECO:0000313" key="2">
    <source>
        <dbReference type="Proteomes" id="UP000217895"/>
    </source>
</evidence>
<keyword evidence="1" id="KW-0547">Nucleotide-binding</keyword>
<keyword evidence="1" id="KW-0378">Hydrolase</keyword>
<proteinExistence type="predicted"/>
<keyword evidence="1" id="KW-0614">Plasmid</keyword>
<gene>
    <name evidence="1" type="ORF">NIES2135_64700</name>
</gene>
<evidence type="ECO:0000313" key="1">
    <source>
        <dbReference type="EMBL" id="BAY59593.1"/>
    </source>
</evidence>
<organism evidence="1 2">
    <name type="scientific">Leptolyngbya boryana NIES-2135</name>
    <dbReference type="NCBI Taxonomy" id="1973484"/>
    <lineage>
        <taxon>Bacteria</taxon>
        <taxon>Bacillati</taxon>
        <taxon>Cyanobacteriota</taxon>
        <taxon>Cyanophyceae</taxon>
        <taxon>Leptolyngbyales</taxon>
        <taxon>Leptolyngbyaceae</taxon>
        <taxon>Leptolyngbya group</taxon>
        <taxon>Leptolyngbya</taxon>
    </lineage>
</organism>
<keyword evidence="2" id="KW-1185">Reference proteome</keyword>
<protein>
    <submittedName>
        <fullName evidence="1">Helicase domain protein</fullName>
    </submittedName>
</protein>
<geneLocation type="plasmid" evidence="1">
    <name>plasmid2</name>
</geneLocation>
<dbReference type="AlphaFoldDB" id="A0A1Z4JSE8"/>
<sequence>MSQKLAQMWDKYADPLMQALEVRKGERSTSLQRDLQNRAEKEITDITAILTELQKIILKELEEPQVEQLTLF</sequence>
<dbReference type="Proteomes" id="UP000217895">
    <property type="component" value="Plasmid Plasmid2 dna"/>
</dbReference>
<dbReference type="EMBL" id="AP018205">
    <property type="protein sequence ID" value="BAY59593.1"/>
    <property type="molecule type" value="Genomic_DNA"/>
</dbReference>
<accession>A0A1Z4JSE8</accession>
<keyword evidence="1" id="KW-0067">ATP-binding</keyword>
<dbReference type="GO" id="GO:0004386">
    <property type="term" value="F:helicase activity"/>
    <property type="evidence" value="ECO:0007669"/>
    <property type="project" value="UniProtKB-KW"/>
</dbReference>
<reference evidence="1 2" key="1">
    <citation type="submission" date="2017-06" db="EMBL/GenBank/DDBJ databases">
        <title>Genome sequencing of cyanobaciteial culture collection at National Institute for Environmental Studies (NIES).</title>
        <authorList>
            <person name="Hirose Y."/>
            <person name="Shimura Y."/>
            <person name="Fujisawa T."/>
            <person name="Nakamura Y."/>
            <person name="Kawachi M."/>
        </authorList>
    </citation>
    <scope>NUCLEOTIDE SEQUENCE [LARGE SCALE GENOMIC DNA]</scope>
    <source>
        <strain evidence="1 2">NIES-2135</strain>
        <plasmid evidence="2">Plasmid Plasmid2 dna</plasmid>
    </source>
</reference>
<keyword evidence="1" id="KW-0347">Helicase</keyword>
<name>A0A1Z4JSE8_LEPBY</name>